<keyword evidence="3" id="KW-1185">Reference proteome</keyword>
<dbReference type="RefSeq" id="WP_210185537.1">
    <property type="nucleotide sequence ID" value="NZ_FMXQ01000002.1"/>
</dbReference>
<dbReference type="EMBL" id="FMXQ01000002">
    <property type="protein sequence ID" value="SDB11699.1"/>
    <property type="molecule type" value="Genomic_DNA"/>
</dbReference>
<dbReference type="PANTHER" id="PTHR45228">
    <property type="entry name" value="CYCLIC DI-GMP PHOSPHODIESTERASE TM_0186-RELATED"/>
    <property type="match status" value="1"/>
</dbReference>
<name>A0A1G6ATQ7_9HYPH</name>
<dbReference type="PROSITE" id="PS51832">
    <property type="entry name" value="HD_GYP"/>
    <property type="match status" value="1"/>
</dbReference>
<evidence type="ECO:0000259" key="1">
    <source>
        <dbReference type="PROSITE" id="PS51832"/>
    </source>
</evidence>
<proteinExistence type="predicted"/>
<dbReference type="Proteomes" id="UP000199071">
    <property type="component" value="Unassembled WGS sequence"/>
</dbReference>
<dbReference type="SMART" id="SM00471">
    <property type="entry name" value="HDc"/>
    <property type="match status" value="1"/>
</dbReference>
<dbReference type="STRING" id="665467.SAMN02982931_00849"/>
<gene>
    <name evidence="2" type="ORF">SAMN02982931_00849</name>
</gene>
<dbReference type="Pfam" id="PF13487">
    <property type="entry name" value="HD_5"/>
    <property type="match status" value="2"/>
</dbReference>
<evidence type="ECO:0000313" key="2">
    <source>
        <dbReference type="EMBL" id="SDB11699.1"/>
    </source>
</evidence>
<dbReference type="PANTHER" id="PTHR45228:SF5">
    <property type="entry name" value="CYCLIC DI-GMP PHOSPHODIESTERASE VC_1348-RELATED"/>
    <property type="match status" value="1"/>
</dbReference>
<dbReference type="Gene3D" id="1.10.3210.10">
    <property type="entry name" value="Hypothetical protein af1432"/>
    <property type="match status" value="3"/>
</dbReference>
<dbReference type="InterPro" id="IPR052020">
    <property type="entry name" value="Cyclic_di-GMP/3'3'-cGAMP_PDE"/>
</dbReference>
<dbReference type="GO" id="GO:0008081">
    <property type="term" value="F:phosphoric diester hydrolase activity"/>
    <property type="evidence" value="ECO:0007669"/>
    <property type="project" value="UniProtKB-ARBA"/>
</dbReference>
<protein>
    <submittedName>
        <fullName evidence="2">HD domain-containing protein</fullName>
    </submittedName>
</protein>
<feature type="domain" description="HD-GYP" evidence="1">
    <location>
        <begin position="267"/>
        <end position="462"/>
    </location>
</feature>
<dbReference type="SUPFAM" id="SSF109604">
    <property type="entry name" value="HD-domain/PDEase-like"/>
    <property type="match status" value="2"/>
</dbReference>
<sequence length="468" mass="51315">MERFARQPEASGRDVRMSELLGALSHALDLTEGQADGHCIRCCWIGIHIGREIGLSDQEIWELYYTLLLKDLGCSSNAARICQLYLADDLTLKHDFKLVGGGLPQVLKFVVSHAGADGSLADRLRTVLDQMKNGDRYVHEVIETRCHRGADIARQMRFSEGVALGIQGLDEHWDGGGQPYGLKGEQIPVYARIALLAQVVDVFNSSGGPASARAEARRRAGKWFDPALVEAFTRVSATEAFWHRLAAPDLDRIVLDLEPAHQARPVDEDFLDEIAAAFAQVVDSKSPYTAGHSERVALITDLVATELGVDVARRRWLGRAALLHDIGKLGVSNRILDKAGKPTEAEWEAIKRHPAHTEMILSRIGAFADMAEISAAHHERLDGKGYPKGLAGDEIAFETRILTVADIYEAMTADRPYRAGMPSNKALEIMSRDVGTAIDAQCFEALQRVVGRIETIQDVRGADLAKAS</sequence>
<reference evidence="2 3" key="1">
    <citation type="submission" date="2016-10" db="EMBL/GenBank/DDBJ databases">
        <authorList>
            <person name="de Groot N.N."/>
        </authorList>
    </citation>
    <scope>NUCLEOTIDE SEQUENCE [LARGE SCALE GENOMIC DNA]</scope>
    <source>
        <strain evidence="2 3">ATCC 35022</strain>
    </source>
</reference>
<accession>A0A1G6ATQ7</accession>
<dbReference type="InterPro" id="IPR037522">
    <property type="entry name" value="HD_GYP_dom"/>
</dbReference>
<dbReference type="AlphaFoldDB" id="A0A1G6ATQ7"/>
<dbReference type="InterPro" id="IPR003607">
    <property type="entry name" value="HD/PDEase_dom"/>
</dbReference>
<dbReference type="CDD" id="cd00077">
    <property type="entry name" value="HDc"/>
    <property type="match status" value="1"/>
</dbReference>
<evidence type="ECO:0000313" key="3">
    <source>
        <dbReference type="Proteomes" id="UP000199071"/>
    </source>
</evidence>
<organism evidence="2 3">
    <name type="scientific">Bauldia litoralis</name>
    <dbReference type="NCBI Taxonomy" id="665467"/>
    <lineage>
        <taxon>Bacteria</taxon>
        <taxon>Pseudomonadati</taxon>
        <taxon>Pseudomonadota</taxon>
        <taxon>Alphaproteobacteria</taxon>
        <taxon>Hyphomicrobiales</taxon>
        <taxon>Kaistiaceae</taxon>
        <taxon>Bauldia</taxon>
    </lineage>
</organism>